<dbReference type="InterPro" id="IPR036188">
    <property type="entry name" value="FAD/NAD-bd_sf"/>
</dbReference>
<proteinExistence type="predicted"/>
<dbReference type="Pfam" id="PF17885">
    <property type="entry name" value="Smoa_sbd"/>
    <property type="match status" value="1"/>
</dbReference>
<accession>A0A1T4LDM4</accession>
<protein>
    <submittedName>
        <fullName evidence="2">2-polyprenyl-6-methoxyphenol hydroxylase</fullName>
    </submittedName>
</protein>
<dbReference type="InterPro" id="IPR041654">
    <property type="entry name" value="StyA_sbd"/>
</dbReference>
<feature type="domain" description="Styrene monooxygenase StyA putative substrate binding" evidence="1">
    <location>
        <begin position="146"/>
        <end position="256"/>
    </location>
</feature>
<reference evidence="2 3" key="1">
    <citation type="submission" date="2017-02" db="EMBL/GenBank/DDBJ databases">
        <authorList>
            <person name="Peterson S.W."/>
        </authorList>
    </citation>
    <scope>NUCLEOTIDE SEQUENCE [LARGE SCALE GENOMIC DNA]</scope>
    <source>
        <strain evidence="2 3">DSM 45154</strain>
    </source>
</reference>
<dbReference type="OrthoDB" id="3414915at2"/>
<dbReference type="EMBL" id="FUWS01000002">
    <property type="protein sequence ID" value="SJZ52668.1"/>
    <property type="molecule type" value="Genomic_DNA"/>
</dbReference>
<dbReference type="SUPFAM" id="SSF51905">
    <property type="entry name" value="FAD/NAD(P)-binding domain"/>
    <property type="match status" value="1"/>
</dbReference>
<dbReference type="Gene3D" id="3.50.50.60">
    <property type="entry name" value="FAD/NAD(P)-binding domain"/>
    <property type="match status" value="2"/>
</dbReference>
<dbReference type="Gene3D" id="3.30.9.40">
    <property type="match status" value="1"/>
</dbReference>
<dbReference type="Proteomes" id="UP000190637">
    <property type="component" value="Unassembled WGS sequence"/>
</dbReference>
<evidence type="ECO:0000313" key="2">
    <source>
        <dbReference type="EMBL" id="SJZ52668.1"/>
    </source>
</evidence>
<sequence length="411" mass="45169">MRRILIVGSGQSGLYLAMGLLSDGYDVTLMSMRTPEEIRAGRVTSTQVLFSSALERERRQGLDLWAEQTPPIERVGVTLAGEDGEVEADWSGRLRGPAGSVDQRLKMAGWLEEFEERGGRVVIHGATVSDLEWFAGMYDLVVIAAGKGELVDLFDRDAERSPGRERWRRVAVAYVHGVRPRDDEDAGVVRRNMLAGAGELVVAPSLSLDGPCTTLFADIPPGGPMDLFQDAGRGPRGVLAAFLELIRRHAPWEYERCRDAEPVDAGAALAGTYLPVVRHPVGMLPSGGVVLGMADVVVATDPITSQGANSAVKCAEIYRRAIVAHGDRPFDEAFMRAAFNGYWTYARHVIAWTNAMLDRPQHVLELLRAGEHSPELAERFANGFDDPTDFLGWFLHPERAVRYLRELHTGV</sequence>
<gene>
    <name evidence="2" type="ORF">SAMN02745673_00631</name>
</gene>
<organism evidence="2 3">
    <name type="scientific">Marinactinospora thermotolerans DSM 45154</name>
    <dbReference type="NCBI Taxonomy" id="1122192"/>
    <lineage>
        <taxon>Bacteria</taxon>
        <taxon>Bacillati</taxon>
        <taxon>Actinomycetota</taxon>
        <taxon>Actinomycetes</taxon>
        <taxon>Streptosporangiales</taxon>
        <taxon>Nocardiopsidaceae</taxon>
        <taxon>Marinactinospora</taxon>
    </lineage>
</organism>
<dbReference type="Gene3D" id="6.10.250.650">
    <property type="match status" value="1"/>
</dbReference>
<evidence type="ECO:0000313" key="3">
    <source>
        <dbReference type="Proteomes" id="UP000190637"/>
    </source>
</evidence>
<evidence type="ECO:0000259" key="1">
    <source>
        <dbReference type="Pfam" id="PF17885"/>
    </source>
</evidence>
<dbReference type="RefSeq" id="WP_078760067.1">
    <property type="nucleotide sequence ID" value="NZ_FUWS01000002.1"/>
</dbReference>
<keyword evidence="3" id="KW-1185">Reference proteome</keyword>
<dbReference type="AlphaFoldDB" id="A0A1T4LDM4"/>
<dbReference type="STRING" id="1122192.SAMN02745673_00631"/>
<name>A0A1T4LDM4_9ACTN</name>